<evidence type="ECO:0000256" key="1">
    <source>
        <dbReference type="SAM" id="MobiDB-lite"/>
    </source>
</evidence>
<name>A0A6G9Z6W3_9NOCA</name>
<dbReference type="AlphaFoldDB" id="A0A6G9Z6W3"/>
<reference evidence="3 4" key="1">
    <citation type="journal article" date="2019" name="ACS Chem. Biol.">
        <title>Identification and Mobilization of a Cryptic Antibiotic Biosynthesis Gene Locus from a Human-Pathogenic Nocardia Isolate.</title>
        <authorList>
            <person name="Herisse M."/>
            <person name="Ishida K."/>
            <person name="Porter J.L."/>
            <person name="Howden B."/>
            <person name="Hertweck C."/>
            <person name="Stinear T.P."/>
            <person name="Pidot S.J."/>
        </authorList>
    </citation>
    <scope>NUCLEOTIDE SEQUENCE [LARGE SCALE GENOMIC DNA]</scope>
    <source>
        <strain evidence="3 4">AUSMDU00012715</strain>
    </source>
</reference>
<feature type="chain" id="PRO_5039232077" evidence="2">
    <location>
        <begin position="24"/>
        <end position="76"/>
    </location>
</feature>
<protein>
    <submittedName>
        <fullName evidence="3">Uncharacterized protein</fullName>
    </submittedName>
</protein>
<feature type="compositionally biased region" description="Low complexity" evidence="1">
    <location>
        <begin position="26"/>
        <end position="55"/>
    </location>
</feature>
<organism evidence="3 4">
    <name type="scientific">Nocardia terpenica</name>
    <dbReference type="NCBI Taxonomy" id="455432"/>
    <lineage>
        <taxon>Bacteria</taxon>
        <taxon>Bacillati</taxon>
        <taxon>Actinomycetota</taxon>
        <taxon>Actinomycetes</taxon>
        <taxon>Mycobacteriales</taxon>
        <taxon>Nocardiaceae</taxon>
        <taxon>Nocardia</taxon>
    </lineage>
</organism>
<evidence type="ECO:0000313" key="4">
    <source>
        <dbReference type="Proteomes" id="UP000500953"/>
    </source>
</evidence>
<evidence type="ECO:0000256" key="2">
    <source>
        <dbReference type="SAM" id="SignalP"/>
    </source>
</evidence>
<accession>A0A6G9Z6W3</accession>
<proteinExistence type="predicted"/>
<sequence>MRVFSVRRVIAVLLLAAVAVAVAATAAGADSQPGVSVGTGSSAKAGSSDGSTGSSRPESDPTQGEPIERSLAVPSR</sequence>
<gene>
    <name evidence="3" type="ORF">F6W96_25565</name>
</gene>
<keyword evidence="2" id="KW-0732">Signal</keyword>
<dbReference type="Proteomes" id="UP000500953">
    <property type="component" value="Chromosome"/>
</dbReference>
<evidence type="ECO:0000313" key="3">
    <source>
        <dbReference type="EMBL" id="QIS21190.1"/>
    </source>
</evidence>
<feature type="region of interest" description="Disordered" evidence="1">
    <location>
        <begin position="26"/>
        <end position="76"/>
    </location>
</feature>
<feature type="signal peptide" evidence="2">
    <location>
        <begin position="1"/>
        <end position="23"/>
    </location>
</feature>
<dbReference type="RefSeq" id="WP_167488494.1">
    <property type="nucleotide sequence ID" value="NZ_CP046173.1"/>
</dbReference>
<dbReference type="EMBL" id="CP046173">
    <property type="protein sequence ID" value="QIS21190.1"/>
    <property type="molecule type" value="Genomic_DNA"/>
</dbReference>